<feature type="domain" description="N-acetyltransferase" evidence="1">
    <location>
        <begin position="73"/>
        <end position="232"/>
    </location>
</feature>
<dbReference type="InterPro" id="IPR051531">
    <property type="entry name" value="N-acetyltransferase"/>
</dbReference>
<accession>A0ABQ2E546</accession>
<dbReference type="PANTHER" id="PTHR43792:SF1">
    <property type="entry name" value="N-ACETYLTRANSFERASE DOMAIN-CONTAINING PROTEIN"/>
    <property type="match status" value="1"/>
</dbReference>
<dbReference type="Pfam" id="PF13302">
    <property type="entry name" value="Acetyltransf_3"/>
    <property type="match status" value="1"/>
</dbReference>
<evidence type="ECO:0000313" key="2">
    <source>
        <dbReference type="EMBL" id="GGJ85102.1"/>
    </source>
</evidence>
<gene>
    <name evidence="2" type="ORF">GCM10011583_15900</name>
</gene>
<name>A0ABQ2E546_9ACTN</name>
<dbReference type="EMBL" id="BMMV01000004">
    <property type="protein sequence ID" value="GGJ85102.1"/>
    <property type="molecule type" value="Genomic_DNA"/>
</dbReference>
<dbReference type="InterPro" id="IPR016181">
    <property type="entry name" value="Acyl_CoA_acyltransferase"/>
</dbReference>
<dbReference type="Proteomes" id="UP000660265">
    <property type="component" value="Unassembled WGS sequence"/>
</dbReference>
<proteinExistence type="predicted"/>
<comment type="caution">
    <text evidence="2">The sequence shown here is derived from an EMBL/GenBank/DDBJ whole genome shotgun (WGS) entry which is preliminary data.</text>
</comment>
<organism evidence="2 3">
    <name type="scientific">Streptomyces camponoticapitis</name>
    <dbReference type="NCBI Taxonomy" id="1616125"/>
    <lineage>
        <taxon>Bacteria</taxon>
        <taxon>Bacillati</taxon>
        <taxon>Actinomycetota</taxon>
        <taxon>Actinomycetes</taxon>
        <taxon>Kitasatosporales</taxon>
        <taxon>Streptomycetaceae</taxon>
        <taxon>Streptomyces</taxon>
    </lineage>
</organism>
<dbReference type="PANTHER" id="PTHR43792">
    <property type="entry name" value="GNAT FAMILY, PUTATIVE (AFU_ORTHOLOGUE AFUA_3G00765)-RELATED-RELATED"/>
    <property type="match status" value="1"/>
</dbReference>
<sequence>MRAASAAHSRIAGWTVLMAVFVSLFMPLTVGRAAGTGLEERRQAGPRGQSGCGVRAGVPSLRAVTPDLRTERLTLSPYVRADEDDFVALFQDTRVSRWMGDGPRSEAADRALFGRVFTDVYPADRFAVWAVRHDGRYAGHAEIKPSPEPWLDGHELVYALTPAVQGLGLGRELAAALTAYGHDTLGLAEVHATVDARNAPSLSLLAGLGYTRVRDMPQEDGGTTSHLTHRRR</sequence>
<dbReference type="PROSITE" id="PS51186">
    <property type="entry name" value="GNAT"/>
    <property type="match status" value="1"/>
</dbReference>
<reference evidence="3" key="1">
    <citation type="journal article" date="2019" name="Int. J. Syst. Evol. Microbiol.">
        <title>The Global Catalogue of Microorganisms (GCM) 10K type strain sequencing project: providing services to taxonomists for standard genome sequencing and annotation.</title>
        <authorList>
            <consortium name="The Broad Institute Genomics Platform"/>
            <consortium name="The Broad Institute Genome Sequencing Center for Infectious Disease"/>
            <person name="Wu L."/>
            <person name="Ma J."/>
        </authorList>
    </citation>
    <scope>NUCLEOTIDE SEQUENCE [LARGE SCALE GENOMIC DNA]</scope>
    <source>
        <strain evidence="3">CGMCC 4.7275</strain>
    </source>
</reference>
<evidence type="ECO:0000259" key="1">
    <source>
        <dbReference type="PROSITE" id="PS51186"/>
    </source>
</evidence>
<dbReference type="SUPFAM" id="SSF55729">
    <property type="entry name" value="Acyl-CoA N-acyltransferases (Nat)"/>
    <property type="match status" value="1"/>
</dbReference>
<keyword evidence="3" id="KW-1185">Reference proteome</keyword>
<dbReference type="InterPro" id="IPR000182">
    <property type="entry name" value="GNAT_dom"/>
</dbReference>
<protein>
    <recommendedName>
        <fullName evidence="1">N-acetyltransferase domain-containing protein</fullName>
    </recommendedName>
</protein>
<dbReference type="Gene3D" id="3.40.630.30">
    <property type="match status" value="1"/>
</dbReference>
<evidence type="ECO:0000313" key="3">
    <source>
        <dbReference type="Proteomes" id="UP000660265"/>
    </source>
</evidence>